<feature type="compositionally biased region" description="Low complexity" evidence="1">
    <location>
        <begin position="45"/>
        <end position="55"/>
    </location>
</feature>
<accession>A0A841BDH1</accession>
<keyword evidence="3" id="KW-1185">Reference proteome</keyword>
<dbReference type="EMBL" id="JACHMX010000001">
    <property type="protein sequence ID" value="MBB5857010.1"/>
    <property type="molecule type" value="Genomic_DNA"/>
</dbReference>
<sequence length="83" mass="8328">MAPAAPDEVRTNAAVVVELTITPELLRISELDFVYCEARSRRRSGSGLSTPTTAGGPLGSGPGNGLPGPAHGGGQPPRCSASS</sequence>
<gene>
    <name evidence="2" type="ORF">HDA45_007097</name>
</gene>
<evidence type="ECO:0000313" key="3">
    <source>
        <dbReference type="Proteomes" id="UP000580861"/>
    </source>
</evidence>
<comment type="caution">
    <text evidence="2">The sequence shown here is derived from an EMBL/GenBank/DDBJ whole genome shotgun (WGS) entry which is preliminary data.</text>
</comment>
<evidence type="ECO:0000313" key="2">
    <source>
        <dbReference type="EMBL" id="MBB5857010.1"/>
    </source>
</evidence>
<reference evidence="2 3" key="1">
    <citation type="submission" date="2020-08" db="EMBL/GenBank/DDBJ databases">
        <title>Sequencing the genomes of 1000 actinobacteria strains.</title>
        <authorList>
            <person name="Klenk H.-P."/>
        </authorList>
    </citation>
    <scope>NUCLEOTIDE SEQUENCE [LARGE SCALE GENOMIC DNA]</scope>
    <source>
        <strain evidence="2 3">DSM 45272</strain>
    </source>
</reference>
<feature type="region of interest" description="Disordered" evidence="1">
    <location>
        <begin position="39"/>
        <end position="83"/>
    </location>
</feature>
<feature type="compositionally biased region" description="Gly residues" evidence="1">
    <location>
        <begin position="56"/>
        <end position="75"/>
    </location>
</feature>
<organism evidence="2 3">
    <name type="scientific">Amycolatopsis umgeniensis</name>
    <dbReference type="NCBI Taxonomy" id="336628"/>
    <lineage>
        <taxon>Bacteria</taxon>
        <taxon>Bacillati</taxon>
        <taxon>Actinomycetota</taxon>
        <taxon>Actinomycetes</taxon>
        <taxon>Pseudonocardiales</taxon>
        <taxon>Pseudonocardiaceae</taxon>
        <taxon>Amycolatopsis</taxon>
    </lineage>
</organism>
<protein>
    <submittedName>
        <fullName evidence="2">Uncharacterized protein</fullName>
    </submittedName>
</protein>
<name>A0A841BDH1_9PSEU</name>
<dbReference type="Proteomes" id="UP000580861">
    <property type="component" value="Unassembled WGS sequence"/>
</dbReference>
<proteinExistence type="predicted"/>
<dbReference type="RefSeq" id="WP_184902848.1">
    <property type="nucleotide sequence ID" value="NZ_JACHMX010000001.1"/>
</dbReference>
<evidence type="ECO:0000256" key="1">
    <source>
        <dbReference type="SAM" id="MobiDB-lite"/>
    </source>
</evidence>
<dbReference type="AlphaFoldDB" id="A0A841BDH1"/>